<dbReference type="PANTHER" id="PTHR33498">
    <property type="entry name" value="TRANSPOSASE FOR INSERTION SEQUENCE ELEMENT IS1557"/>
    <property type="match status" value="1"/>
</dbReference>
<evidence type="ECO:0000313" key="3">
    <source>
        <dbReference type="Proteomes" id="UP000183287"/>
    </source>
</evidence>
<dbReference type="PANTHER" id="PTHR33498:SF1">
    <property type="entry name" value="TRANSPOSASE FOR INSERTION SEQUENCE ELEMENT IS1557"/>
    <property type="match status" value="1"/>
</dbReference>
<dbReference type="Pfam" id="PF01610">
    <property type="entry name" value="DDE_Tnp_ISL3"/>
    <property type="match status" value="1"/>
</dbReference>
<protein>
    <submittedName>
        <fullName evidence="2">Transposase</fullName>
    </submittedName>
</protein>
<feature type="domain" description="Transposase IS204/IS1001/IS1096/IS1165 DDE" evidence="1">
    <location>
        <begin position="18"/>
        <end position="122"/>
    </location>
</feature>
<sequence length="132" mass="14653">MVRQRALHADDPPAISQLGIDETSTRKGHHYVTVGVDRESERVIDVNEGKGKLAVQAIGRHLQSKGAQAEQIQQVSMDLSPAFIAGVKDTFSCAQINFDRFHIVKLLNQAMDAVRKLNARNTMRLKATNTLF</sequence>
<name>A0A1I4UYU0_9PROT</name>
<dbReference type="EMBL" id="FOUB01000073">
    <property type="protein sequence ID" value="SFM94045.1"/>
    <property type="molecule type" value="Genomic_DNA"/>
</dbReference>
<keyword evidence="3" id="KW-1185">Reference proteome</keyword>
<accession>A0A1I4UYU0</accession>
<evidence type="ECO:0000259" key="1">
    <source>
        <dbReference type="Pfam" id="PF01610"/>
    </source>
</evidence>
<dbReference type="InterPro" id="IPR002560">
    <property type="entry name" value="Transposase_DDE"/>
</dbReference>
<dbReference type="AlphaFoldDB" id="A0A1I4UYU0"/>
<reference evidence="3" key="1">
    <citation type="submission" date="2016-10" db="EMBL/GenBank/DDBJ databases">
        <authorList>
            <person name="Varghese N."/>
            <person name="Submissions S."/>
        </authorList>
    </citation>
    <scope>NUCLEOTIDE SEQUENCE [LARGE SCALE GENOMIC DNA]</scope>
    <source>
        <strain evidence="3">Nm44</strain>
    </source>
</reference>
<dbReference type="InterPro" id="IPR047951">
    <property type="entry name" value="Transpos_ISL3"/>
</dbReference>
<organism evidence="2 3">
    <name type="scientific">Nitrosomonas communis</name>
    <dbReference type="NCBI Taxonomy" id="44574"/>
    <lineage>
        <taxon>Bacteria</taxon>
        <taxon>Pseudomonadati</taxon>
        <taxon>Pseudomonadota</taxon>
        <taxon>Betaproteobacteria</taxon>
        <taxon>Nitrosomonadales</taxon>
        <taxon>Nitrosomonadaceae</taxon>
        <taxon>Nitrosomonas</taxon>
    </lineage>
</organism>
<proteinExistence type="predicted"/>
<gene>
    <name evidence="2" type="ORF">SAMN05421863_10735</name>
</gene>
<evidence type="ECO:0000313" key="2">
    <source>
        <dbReference type="EMBL" id="SFM94045.1"/>
    </source>
</evidence>
<dbReference type="Proteomes" id="UP000183287">
    <property type="component" value="Unassembled WGS sequence"/>
</dbReference>